<organism evidence="1 2">
    <name type="scientific">Canavalia gladiata</name>
    <name type="common">Sword bean</name>
    <name type="synonym">Dolichos gladiatus</name>
    <dbReference type="NCBI Taxonomy" id="3824"/>
    <lineage>
        <taxon>Eukaryota</taxon>
        <taxon>Viridiplantae</taxon>
        <taxon>Streptophyta</taxon>
        <taxon>Embryophyta</taxon>
        <taxon>Tracheophyta</taxon>
        <taxon>Spermatophyta</taxon>
        <taxon>Magnoliopsida</taxon>
        <taxon>eudicotyledons</taxon>
        <taxon>Gunneridae</taxon>
        <taxon>Pentapetalae</taxon>
        <taxon>rosids</taxon>
        <taxon>fabids</taxon>
        <taxon>Fabales</taxon>
        <taxon>Fabaceae</taxon>
        <taxon>Papilionoideae</taxon>
        <taxon>50 kb inversion clade</taxon>
        <taxon>NPAAA clade</taxon>
        <taxon>indigoferoid/millettioid clade</taxon>
        <taxon>Phaseoleae</taxon>
        <taxon>Canavalia</taxon>
    </lineage>
</organism>
<dbReference type="EMBL" id="JAYMYQ010000001">
    <property type="protein sequence ID" value="KAK7359073.1"/>
    <property type="molecule type" value="Genomic_DNA"/>
</dbReference>
<proteinExistence type="predicted"/>
<evidence type="ECO:0000313" key="1">
    <source>
        <dbReference type="EMBL" id="KAK7359073.1"/>
    </source>
</evidence>
<accession>A0AAN9R9V7</accession>
<sequence length="151" mass="17629">MVSQDTLLWPNGSEDKPVLCNECGSRYRIWGSHENYLPKHFEHEHLNNLQNLECRISTLNVKSESSNYDPDSGVKNTCFWQPKIPSKKRSRVVYKKITPMKRFQRQLLNMWKHHGKPNEFKDVLFFDNMNNFIPINEIGLGVVLLKPNGSA</sequence>
<dbReference type="AlphaFoldDB" id="A0AAN9R9V7"/>
<dbReference type="PANTHER" id="PTHR46855">
    <property type="entry name" value="OSJNBB0038F03.10 PROTEIN"/>
    <property type="match status" value="1"/>
</dbReference>
<protein>
    <recommendedName>
        <fullName evidence="3">GATA-type domain-containing protein</fullName>
    </recommendedName>
</protein>
<keyword evidence="2" id="KW-1185">Reference proteome</keyword>
<reference evidence="1 2" key="1">
    <citation type="submission" date="2024-01" db="EMBL/GenBank/DDBJ databases">
        <title>The genomes of 5 underutilized Papilionoideae crops provide insights into root nodulation and disease resistanc.</title>
        <authorList>
            <person name="Jiang F."/>
        </authorList>
    </citation>
    <scope>NUCLEOTIDE SEQUENCE [LARGE SCALE GENOMIC DNA]</scope>
    <source>
        <strain evidence="1">LVBAO_FW01</strain>
        <tissue evidence="1">Leaves</tissue>
    </source>
</reference>
<evidence type="ECO:0008006" key="3">
    <source>
        <dbReference type="Google" id="ProtNLM"/>
    </source>
</evidence>
<gene>
    <name evidence="1" type="ORF">VNO77_01019</name>
</gene>
<dbReference type="Proteomes" id="UP001367508">
    <property type="component" value="Unassembled WGS sequence"/>
</dbReference>
<dbReference type="PANTHER" id="PTHR46855:SF21">
    <property type="entry name" value="GATA ZINC FINGER PROTEIN"/>
    <property type="match status" value="1"/>
</dbReference>
<evidence type="ECO:0000313" key="2">
    <source>
        <dbReference type="Proteomes" id="UP001367508"/>
    </source>
</evidence>
<dbReference type="InterPro" id="IPR044589">
    <property type="entry name" value="GATA26/27"/>
</dbReference>
<name>A0AAN9R9V7_CANGL</name>
<comment type="caution">
    <text evidence="1">The sequence shown here is derived from an EMBL/GenBank/DDBJ whole genome shotgun (WGS) entry which is preliminary data.</text>
</comment>